<sequence length="143" mass="16444">MTNCPEFQHVDYDPTNNIIAVSFVKHTRIFLFDANTSQEITHLSFRQNILWFGLTSTNIIVITPPALHIYRIPELELQNSTLIPFQQNNQQSNQFLFSKVSGALISPLDCEKGWFMGTIVGFLPNNHKLEEIRTSLIFRLHLG</sequence>
<comment type="caution">
    <text evidence="1">The sequence shown here is derived from an EMBL/GenBank/DDBJ whole genome shotgun (WGS) entry which is preliminary data.</text>
</comment>
<gene>
    <name evidence="1" type="ORF">EZS28_020882</name>
</gene>
<name>A0A5J4VM66_9EUKA</name>
<dbReference type="AlphaFoldDB" id="A0A5J4VM66"/>
<reference evidence="1 2" key="1">
    <citation type="submission" date="2019-03" db="EMBL/GenBank/DDBJ databases">
        <title>Single cell metagenomics reveals metabolic interactions within the superorganism composed of flagellate Streblomastix strix and complex community of Bacteroidetes bacteria on its surface.</title>
        <authorList>
            <person name="Treitli S.C."/>
            <person name="Kolisko M."/>
            <person name="Husnik F."/>
            <person name="Keeling P."/>
            <person name="Hampl V."/>
        </authorList>
    </citation>
    <scope>NUCLEOTIDE SEQUENCE [LARGE SCALE GENOMIC DNA]</scope>
    <source>
        <strain evidence="1">ST1C</strain>
    </source>
</reference>
<evidence type="ECO:0000313" key="1">
    <source>
        <dbReference type="EMBL" id="KAA6383590.1"/>
    </source>
</evidence>
<dbReference type="Proteomes" id="UP000324800">
    <property type="component" value="Unassembled WGS sequence"/>
</dbReference>
<organism evidence="1 2">
    <name type="scientific">Streblomastix strix</name>
    <dbReference type="NCBI Taxonomy" id="222440"/>
    <lineage>
        <taxon>Eukaryota</taxon>
        <taxon>Metamonada</taxon>
        <taxon>Preaxostyla</taxon>
        <taxon>Oxymonadida</taxon>
        <taxon>Streblomastigidae</taxon>
        <taxon>Streblomastix</taxon>
    </lineage>
</organism>
<dbReference type="EMBL" id="SNRW01006167">
    <property type="protein sequence ID" value="KAA6383590.1"/>
    <property type="molecule type" value="Genomic_DNA"/>
</dbReference>
<protein>
    <submittedName>
        <fullName evidence="1">Uncharacterized protein</fullName>
    </submittedName>
</protein>
<evidence type="ECO:0000313" key="2">
    <source>
        <dbReference type="Proteomes" id="UP000324800"/>
    </source>
</evidence>
<proteinExistence type="predicted"/>
<accession>A0A5J4VM66</accession>